<feature type="domain" description="HTH cro/C1-type" evidence="1">
    <location>
        <begin position="5"/>
        <end position="59"/>
    </location>
</feature>
<accession>A0ABU6LJE6</accession>
<comment type="caution">
    <text evidence="2">The sequence shown here is derived from an EMBL/GenBank/DDBJ whole genome shotgun (WGS) entry which is preliminary data.</text>
</comment>
<dbReference type="InterPro" id="IPR010982">
    <property type="entry name" value="Lambda_DNA-bd_dom_sf"/>
</dbReference>
<dbReference type="SUPFAM" id="SSF47413">
    <property type="entry name" value="lambda repressor-like DNA-binding domains"/>
    <property type="match status" value="1"/>
</dbReference>
<reference evidence="2 3" key="1">
    <citation type="submission" date="2024-01" db="EMBL/GenBank/DDBJ databases">
        <title>Active colonisers of the gastrointestinal tract of Atlantic salmon farmed in a warm water region.</title>
        <authorList>
            <person name="Bowman J.P."/>
        </authorList>
    </citation>
    <scope>NUCLEOTIDE SEQUENCE [LARGE SCALE GENOMIC DNA]</scope>
    <source>
        <strain evidence="2 3">S4MW1</strain>
    </source>
</reference>
<protein>
    <submittedName>
        <fullName evidence="2">Helix-turn-helix transcriptional regulator</fullName>
    </submittedName>
</protein>
<dbReference type="Proteomes" id="UP001339429">
    <property type="component" value="Unassembled WGS sequence"/>
</dbReference>
<dbReference type="InterPro" id="IPR001387">
    <property type="entry name" value="Cro/C1-type_HTH"/>
</dbReference>
<dbReference type="SMART" id="SM00530">
    <property type="entry name" value="HTH_XRE"/>
    <property type="match status" value="1"/>
</dbReference>
<dbReference type="EMBL" id="JAYXUD010000004">
    <property type="protein sequence ID" value="MEC6898372.1"/>
    <property type="molecule type" value="Genomic_DNA"/>
</dbReference>
<dbReference type="Gene3D" id="1.10.260.40">
    <property type="entry name" value="lambda repressor-like DNA-binding domains"/>
    <property type="match status" value="1"/>
</dbReference>
<keyword evidence="3" id="KW-1185">Reference proteome</keyword>
<proteinExistence type="predicted"/>
<name>A0ABU6LJE6_9GAMM</name>
<evidence type="ECO:0000259" key="1">
    <source>
        <dbReference type="PROSITE" id="PS50943"/>
    </source>
</evidence>
<dbReference type="Pfam" id="PF01381">
    <property type="entry name" value="HTH_3"/>
    <property type="match status" value="1"/>
</dbReference>
<dbReference type="PROSITE" id="PS50943">
    <property type="entry name" value="HTH_CROC1"/>
    <property type="match status" value="1"/>
</dbReference>
<sequence>MNIKIIKSRYSLKLSQNKMARLLGISRSTLNNMEKGLVYPKVDIIMKISKLTGKDVNYYYHNEDVYIEKINDIFIVNNLSDNEILDMILLVTNEIKENNL</sequence>
<dbReference type="CDD" id="cd00093">
    <property type="entry name" value="HTH_XRE"/>
    <property type="match status" value="1"/>
</dbReference>
<gene>
    <name evidence="2" type="ORF">VXS00_06940</name>
</gene>
<organism evidence="2 3">
    <name type="scientific">Photobacterium piscicola</name>
    <dbReference type="NCBI Taxonomy" id="1378299"/>
    <lineage>
        <taxon>Bacteria</taxon>
        <taxon>Pseudomonadati</taxon>
        <taxon>Pseudomonadota</taxon>
        <taxon>Gammaproteobacteria</taxon>
        <taxon>Vibrionales</taxon>
        <taxon>Vibrionaceae</taxon>
        <taxon>Photobacterium</taxon>
    </lineage>
</organism>
<evidence type="ECO:0000313" key="3">
    <source>
        <dbReference type="Proteomes" id="UP001339429"/>
    </source>
</evidence>
<evidence type="ECO:0000313" key="2">
    <source>
        <dbReference type="EMBL" id="MEC6898372.1"/>
    </source>
</evidence>
<dbReference type="RefSeq" id="WP_327779549.1">
    <property type="nucleotide sequence ID" value="NZ_JAYXUD010000004.1"/>
</dbReference>